<evidence type="ECO:0000256" key="3">
    <source>
        <dbReference type="ARBA" id="ARBA00022475"/>
    </source>
</evidence>
<dbReference type="AlphaFoldDB" id="A0A5M3VXJ8"/>
<dbReference type="Gene3D" id="3.90.550.10">
    <property type="entry name" value="Spore Coat Polysaccharide Biosynthesis Protein SpsA, Chain A"/>
    <property type="match status" value="1"/>
</dbReference>
<keyword evidence="3" id="KW-1003">Cell membrane</keyword>
<keyword evidence="9" id="KW-1185">Reference proteome</keyword>
<dbReference type="SUPFAM" id="SSF53756">
    <property type="entry name" value="UDP-Glycosyltransferase/glycogen phosphorylase"/>
    <property type="match status" value="1"/>
</dbReference>
<name>A0A5M3VXJ8_9ACTN</name>
<dbReference type="Gene3D" id="3.40.50.11820">
    <property type="match status" value="1"/>
</dbReference>
<dbReference type="RefSeq" id="WP_170316895.1">
    <property type="nucleotide sequence ID" value="NZ_BAAABN010000014.1"/>
</dbReference>
<organism evidence="8 9">
    <name type="scientific">Acrocarpospora corrugata</name>
    <dbReference type="NCBI Taxonomy" id="35763"/>
    <lineage>
        <taxon>Bacteria</taxon>
        <taxon>Bacillati</taxon>
        <taxon>Actinomycetota</taxon>
        <taxon>Actinomycetes</taxon>
        <taxon>Streptosporangiales</taxon>
        <taxon>Streptosporangiaceae</taxon>
        <taxon>Acrocarpospora</taxon>
    </lineage>
</organism>
<dbReference type="InterPro" id="IPR043149">
    <property type="entry name" value="TagF_N"/>
</dbReference>
<keyword evidence="5" id="KW-0777">Teichoic acid biosynthesis</keyword>
<protein>
    <recommendedName>
        <fullName evidence="7">Glycosyltransferase 2-like domain-containing protein</fullName>
    </recommendedName>
</protein>
<sequence>MAARPLLSVVVPFHNVEGYFAECLAALRAQVLTDLEVLLVDDGSTDGSAVLAKAVAAEDRRFRVVRQERLGPGPARNTGARRARGVYLAFADADDVVPSGAYQTLVSSLEGTGSELACGNVRRLTETGPRASAGHALAFQQTVKRSHIRKNHELISDRTVWNKVFRRTFWDEHAFLFPPGHYEDAPVAIQAHVLAKATDVLADVVYHWRITPGSITQRRNEARNVEERLAAMARIARFLRDNAPALARRHDRLVADLDLGILLDALNTTEGADLEHLLDLAGTALRDIHPSALAHQPPIRRLELHLAARRMVDELRHVHRFRRTALKDARIVRRGVFDRRWFADYPYFGDRDKGVPDKVYQARRELVLRAYVDAVTVEDERVTASGYAYLAHLDSARSGLKMWLQSGEKRIPLDAARTIRKDATADSDQSAVCHDRSGFTVTVDLAKLPPGIWTLHARVSARGVTQKGQVLGHPLAGERRYPPVHGLQASLTQADGLTVGPPLPLPLVKALVDTLRWEDGQLVLGGEGPARKILLRGEDERPCLLERDETRFTATIAPPVDRGTWRLVTGKRQPLRAAEGLALPAHRTDLHEYRFRTTLEGDLSLLVAPALQPDERGRYAERRLRGTGKRALRDLIVFDSYGGRLASCNPRAIHEELRRLGTGLESVWVTLDGNFPAPEDSRLVLYGSRAHAEALATARFVVGNRTQPVWFTKRRGQRYLQTWHGTPLKRLGHDLAGLPFQRTELLDWMDRDAPQWDLLLSPNPFSSPILRQAFGYRGEVVEAGYPRNDPLFAPDRDERAREIRRRLGVPAGHKVVLYAPTWRDDLHVGRRRGFTMELDLPRLQQALGDDHTFLVRAHHLITHRPRLPHPTIDVTKYPEISDLYLAADVLVTDYSSAMFDFACTGKPMIFYTYDLERYRDVIRGFYFDFEREAPGPLVRDTDSLIDALRSDHPAYPEFQRKFCPWDDGRAAKRVVDRLLG</sequence>
<dbReference type="GO" id="GO:0019350">
    <property type="term" value="P:teichoic acid biosynthetic process"/>
    <property type="evidence" value="ECO:0007669"/>
    <property type="project" value="UniProtKB-KW"/>
</dbReference>
<dbReference type="InterPro" id="IPR043148">
    <property type="entry name" value="TagF_C"/>
</dbReference>
<dbReference type="InterPro" id="IPR051612">
    <property type="entry name" value="Teichoic_Acid_Biosynth"/>
</dbReference>
<feature type="domain" description="Glycosyltransferase 2-like" evidence="7">
    <location>
        <begin position="8"/>
        <end position="167"/>
    </location>
</feature>
<evidence type="ECO:0000256" key="5">
    <source>
        <dbReference type="ARBA" id="ARBA00022944"/>
    </source>
</evidence>
<evidence type="ECO:0000259" key="7">
    <source>
        <dbReference type="Pfam" id="PF00535"/>
    </source>
</evidence>
<dbReference type="Gene3D" id="3.40.50.12580">
    <property type="match status" value="1"/>
</dbReference>
<dbReference type="InterPro" id="IPR029044">
    <property type="entry name" value="Nucleotide-diphossugar_trans"/>
</dbReference>
<proteinExistence type="inferred from homology"/>
<dbReference type="Proteomes" id="UP000334990">
    <property type="component" value="Unassembled WGS sequence"/>
</dbReference>
<dbReference type="GO" id="GO:0005886">
    <property type="term" value="C:plasma membrane"/>
    <property type="evidence" value="ECO:0007669"/>
    <property type="project" value="UniProtKB-SubCell"/>
</dbReference>
<dbReference type="EMBL" id="BLAD01000045">
    <property type="protein sequence ID" value="GES00432.1"/>
    <property type="molecule type" value="Genomic_DNA"/>
</dbReference>
<dbReference type="PANTHER" id="PTHR37316">
    <property type="entry name" value="TEICHOIC ACID GLYCEROL-PHOSPHATE PRIMASE"/>
    <property type="match status" value="1"/>
</dbReference>
<dbReference type="Pfam" id="PF04464">
    <property type="entry name" value="Glyphos_transf"/>
    <property type="match status" value="1"/>
</dbReference>
<dbReference type="PANTHER" id="PTHR37316:SF3">
    <property type="entry name" value="TEICHOIC ACID GLYCEROL-PHOSPHATE TRANSFERASE"/>
    <property type="match status" value="1"/>
</dbReference>
<dbReference type="SUPFAM" id="SSF53448">
    <property type="entry name" value="Nucleotide-diphospho-sugar transferases"/>
    <property type="match status" value="1"/>
</dbReference>
<gene>
    <name evidence="8" type="ORF">Acor_24960</name>
</gene>
<dbReference type="Pfam" id="PF00535">
    <property type="entry name" value="Glycos_transf_2"/>
    <property type="match status" value="1"/>
</dbReference>
<accession>A0A5M3VXJ8</accession>
<evidence type="ECO:0000256" key="6">
    <source>
        <dbReference type="ARBA" id="ARBA00023136"/>
    </source>
</evidence>
<evidence type="ECO:0000256" key="1">
    <source>
        <dbReference type="ARBA" id="ARBA00004202"/>
    </source>
</evidence>
<comment type="caution">
    <text evidence="8">The sequence shown here is derived from an EMBL/GenBank/DDBJ whole genome shotgun (WGS) entry which is preliminary data.</text>
</comment>
<comment type="subcellular location">
    <subcellularLocation>
        <location evidence="1">Cell membrane</location>
        <topology evidence="1">Peripheral membrane protein</topology>
    </subcellularLocation>
</comment>
<dbReference type="InterPro" id="IPR001173">
    <property type="entry name" value="Glyco_trans_2-like"/>
</dbReference>
<dbReference type="InterPro" id="IPR007554">
    <property type="entry name" value="Glycerophosphate_synth"/>
</dbReference>
<comment type="similarity">
    <text evidence="2">Belongs to the CDP-glycerol glycerophosphotransferase family.</text>
</comment>
<reference evidence="8 9" key="1">
    <citation type="submission" date="2019-10" db="EMBL/GenBank/DDBJ databases">
        <title>Whole genome shotgun sequence of Acrocarpospora corrugata NBRC 13972.</title>
        <authorList>
            <person name="Ichikawa N."/>
            <person name="Kimura A."/>
            <person name="Kitahashi Y."/>
            <person name="Komaki H."/>
            <person name="Oguchi A."/>
        </authorList>
    </citation>
    <scope>NUCLEOTIDE SEQUENCE [LARGE SCALE GENOMIC DNA]</scope>
    <source>
        <strain evidence="8 9">NBRC 13972</strain>
    </source>
</reference>
<dbReference type="CDD" id="cd00761">
    <property type="entry name" value="Glyco_tranf_GTA_type"/>
    <property type="match status" value="1"/>
</dbReference>
<evidence type="ECO:0000313" key="8">
    <source>
        <dbReference type="EMBL" id="GES00432.1"/>
    </source>
</evidence>
<dbReference type="GO" id="GO:0047355">
    <property type="term" value="F:CDP-glycerol glycerophosphotransferase activity"/>
    <property type="evidence" value="ECO:0007669"/>
    <property type="project" value="InterPro"/>
</dbReference>
<keyword evidence="4" id="KW-0808">Transferase</keyword>
<evidence type="ECO:0000256" key="4">
    <source>
        <dbReference type="ARBA" id="ARBA00022679"/>
    </source>
</evidence>
<evidence type="ECO:0000313" key="9">
    <source>
        <dbReference type="Proteomes" id="UP000334990"/>
    </source>
</evidence>
<keyword evidence="6" id="KW-0472">Membrane</keyword>
<evidence type="ECO:0000256" key="2">
    <source>
        <dbReference type="ARBA" id="ARBA00010488"/>
    </source>
</evidence>